<feature type="region of interest" description="Disordered" evidence="2">
    <location>
        <begin position="379"/>
        <end position="404"/>
    </location>
</feature>
<dbReference type="OrthoDB" id="3366922at2759"/>
<feature type="compositionally biased region" description="Low complexity" evidence="2">
    <location>
        <begin position="223"/>
        <end position="242"/>
    </location>
</feature>
<dbReference type="AlphaFoldDB" id="A0A4R0R1U9"/>
<comment type="caution">
    <text evidence="3">The sequence shown here is derived from an EMBL/GenBank/DDBJ whole genome shotgun (WGS) entry which is preliminary data.</text>
</comment>
<name>A0A4R0R1U9_9APHY</name>
<evidence type="ECO:0000313" key="4">
    <source>
        <dbReference type="Proteomes" id="UP000292702"/>
    </source>
</evidence>
<feature type="coiled-coil region" evidence="1">
    <location>
        <begin position="246"/>
        <end position="333"/>
    </location>
</feature>
<evidence type="ECO:0000256" key="1">
    <source>
        <dbReference type="SAM" id="Coils"/>
    </source>
</evidence>
<protein>
    <submittedName>
        <fullName evidence="3">Uncharacterized protein</fullName>
    </submittedName>
</protein>
<feature type="region of interest" description="Disordered" evidence="2">
    <location>
        <begin position="98"/>
        <end position="132"/>
    </location>
</feature>
<keyword evidence="1" id="KW-0175">Coiled coil</keyword>
<feature type="region of interest" description="Disordered" evidence="2">
    <location>
        <begin position="23"/>
        <end position="67"/>
    </location>
</feature>
<sequence>MSDDAYFDEDLVLDDDLIAVLDAEEQRHQKDTQPQASKPTIVRHTPPPAKKQKTNHQWSSKPGPLQRVASVDEYGDLPEISIQGDGTYGVAIQAPAQRPVNGAPSSRPAIPPPRPLANAIPTGQTASSSRRPLHQPIARTLAAQQPVIHRNATASSAHRPQLSSRPSNGPPVPSQGRVEQRTELSDLRDKVENRHQVSRRTSGESVSISRVPSINGRVQPQTAAPSSQRISASQARSSMSAQEKADQMLRTELNILRSQMDELRKAEIDLRQELQQARDARFAKEGEVSILRNNIDKINDQHTTELERLKAAKEAAETMAAQVKQNMREELDRVKTQFTFKQHELETNVRRTPVAHRAVLAARQGFTSSPIPSTQMKAWTSSSQVETPQKPKVALGSPKVKRNRKPEYEQLAGLGGFQSGFDATPVKAKGKGKQREMNAITVDVFDPPPPPPMFTSPSSPRRQLEPSQGPAARIDAPMEEAMPFPSADVSNPPGLSAAVDHTSSPEVDMMEEVKAKEEPPPEIIGGAEPPDWRHELQHIVLTHHPRATPAQLTIQHVINTSIPASHADQSTVFTSSARRLLETLGATSTFTDWDPYLRTVAASLASMAGALATSSSIPPLVSLLDLIRTLSYCIPSFTSSLLSPAEDVIKPAVIMTALSHVIISYLNPDNQGFSSEETIPLAMEVFKLLETLWWSVPDDLAPRLSGFFSDYRVVMVLTSPRQSMQTLIHATRTLAFLASQRTLFRQFLTLPPGNGADPQAQPTYYRLPQIERLAAYLSDSSREGPEAQQLRENILAFIATLSTAHSDALTIISQSYTLIPSIILFLSNVSAPFWEDDVELMSSPEQISSCITLMSRTLSLLYYMVCSPTPKYNLSDKLQMAQRPFNGLPHVFAVTFGRFSFADAPEWVDDAGRAQVESLADMARELLELVMDGPELEMIWASFQPDPEGSKKMPIELDDDEDEEALMMQTDES</sequence>
<feature type="region of interest" description="Disordered" evidence="2">
    <location>
        <begin position="442"/>
        <end position="470"/>
    </location>
</feature>
<dbReference type="GO" id="GO:0000077">
    <property type="term" value="P:DNA damage checkpoint signaling"/>
    <property type="evidence" value="ECO:0007669"/>
    <property type="project" value="InterPro"/>
</dbReference>
<dbReference type="Proteomes" id="UP000292702">
    <property type="component" value="Unassembled WGS sequence"/>
</dbReference>
<organism evidence="3 4">
    <name type="scientific">Steccherinum ochraceum</name>
    <dbReference type="NCBI Taxonomy" id="92696"/>
    <lineage>
        <taxon>Eukaryota</taxon>
        <taxon>Fungi</taxon>
        <taxon>Dikarya</taxon>
        <taxon>Basidiomycota</taxon>
        <taxon>Agaricomycotina</taxon>
        <taxon>Agaricomycetes</taxon>
        <taxon>Polyporales</taxon>
        <taxon>Steccherinaceae</taxon>
        <taxon>Steccherinum</taxon>
    </lineage>
</organism>
<feature type="region of interest" description="Disordered" evidence="2">
    <location>
        <begin position="151"/>
        <end position="245"/>
    </location>
</feature>
<feature type="compositionally biased region" description="Polar residues" evidence="2">
    <location>
        <begin position="152"/>
        <end position="167"/>
    </location>
</feature>
<gene>
    <name evidence="3" type="ORF">EIP91_009276</name>
</gene>
<reference evidence="3 4" key="1">
    <citation type="submission" date="2018-11" db="EMBL/GenBank/DDBJ databases">
        <title>Genome assembly of Steccherinum ochraceum LE-BIN_3174, the white-rot fungus of the Steccherinaceae family (The Residual Polyporoid clade, Polyporales, Basidiomycota).</title>
        <authorList>
            <person name="Fedorova T.V."/>
            <person name="Glazunova O.A."/>
            <person name="Landesman E.O."/>
            <person name="Moiseenko K.V."/>
            <person name="Psurtseva N.V."/>
            <person name="Savinova O.S."/>
            <person name="Shakhova N.V."/>
            <person name="Tyazhelova T.V."/>
            <person name="Vasina D.V."/>
        </authorList>
    </citation>
    <scope>NUCLEOTIDE SEQUENCE [LARGE SCALE GENOMIC DNA]</scope>
    <source>
        <strain evidence="3 4">LE-BIN_3174</strain>
    </source>
</reference>
<accession>A0A4R0R1U9</accession>
<feature type="compositionally biased region" description="Polar residues" evidence="2">
    <location>
        <begin position="199"/>
        <end position="222"/>
    </location>
</feature>
<dbReference type="PANTHER" id="PTHR28594">
    <property type="entry name" value="ATR-INTERACTING PROTEIN"/>
    <property type="match status" value="1"/>
</dbReference>
<evidence type="ECO:0000313" key="3">
    <source>
        <dbReference type="EMBL" id="TCD60942.1"/>
    </source>
</evidence>
<dbReference type="EMBL" id="RWJN01000524">
    <property type="protein sequence ID" value="TCD60942.1"/>
    <property type="molecule type" value="Genomic_DNA"/>
</dbReference>
<dbReference type="PANTHER" id="PTHR28594:SF1">
    <property type="entry name" value="ATR-INTERACTING PROTEIN"/>
    <property type="match status" value="1"/>
</dbReference>
<dbReference type="InterPro" id="IPR033349">
    <property type="entry name" value="ATRIP"/>
</dbReference>
<evidence type="ECO:0000256" key="2">
    <source>
        <dbReference type="SAM" id="MobiDB-lite"/>
    </source>
</evidence>
<feature type="compositionally biased region" description="Basic and acidic residues" evidence="2">
    <location>
        <begin position="178"/>
        <end position="195"/>
    </location>
</feature>
<proteinExistence type="predicted"/>
<keyword evidence="4" id="KW-1185">Reference proteome</keyword>